<dbReference type="AlphaFoldDB" id="A0A8S1YSA1"/>
<protein>
    <submittedName>
        <fullName evidence="1">Uncharacterized protein</fullName>
    </submittedName>
</protein>
<dbReference type="Proteomes" id="UP000683925">
    <property type="component" value="Unassembled WGS sequence"/>
</dbReference>
<sequence>MDSIVISVQKYNLCIKYLNNIQHPVKVAPLQYLPKSDYDRRGFSKQSVLVNIKVQTFSVFQLLIEVEIENKVAFSRIAILIACSQAEILLIKQQSLLVSKKYLNIGWLQLICRKISRVTYATSQANLQYLTSEPASKQ</sequence>
<evidence type="ECO:0000313" key="1">
    <source>
        <dbReference type="EMBL" id="CAD8214964.1"/>
    </source>
</evidence>
<dbReference type="EMBL" id="CAJJDP010000201">
    <property type="protein sequence ID" value="CAD8214964.1"/>
    <property type="molecule type" value="Genomic_DNA"/>
</dbReference>
<keyword evidence="2" id="KW-1185">Reference proteome</keyword>
<evidence type="ECO:0000313" key="2">
    <source>
        <dbReference type="Proteomes" id="UP000683925"/>
    </source>
</evidence>
<organism evidence="1 2">
    <name type="scientific">Paramecium octaurelia</name>
    <dbReference type="NCBI Taxonomy" id="43137"/>
    <lineage>
        <taxon>Eukaryota</taxon>
        <taxon>Sar</taxon>
        <taxon>Alveolata</taxon>
        <taxon>Ciliophora</taxon>
        <taxon>Intramacronucleata</taxon>
        <taxon>Oligohymenophorea</taxon>
        <taxon>Peniculida</taxon>
        <taxon>Parameciidae</taxon>
        <taxon>Paramecium</taxon>
    </lineage>
</organism>
<accession>A0A8S1YSA1</accession>
<comment type="caution">
    <text evidence="1">The sequence shown here is derived from an EMBL/GenBank/DDBJ whole genome shotgun (WGS) entry which is preliminary data.</text>
</comment>
<reference evidence="1" key="1">
    <citation type="submission" date="2021-01" db="EMBL/GenBank/DDBJ databases">
        <authorList>
            <consortium name="Genoscope - CEA"/>
            <person name="William W."/>
        </authorList>
    </citation>
    <scope>NUCLEOTIDE SEQUENCE</scope>
</reference>
<name>A0A8S1YSA1_PAROT</name>
<proteinExistence type="predicted"/>
<gene>
    <name evidence="1" type="ORF">POCTA_138.1.T1970004</name>
</gene>